<protein>
    <submittedName>
        <fullName evidence="1">Uncharacterized protein</fullName>
    </submittedName>
</protein>
<keyword evidence="2" id="KW-1185">Reference proteome</keyword>
<gene>
    <name evidence="1" type="ORF">BJ138DRAFT_1138702</name>
</gene>
<dbReference type="EMBL" id="MU268847">
    <property type="protein sequence ID" value="KAH7903631.1"/>
    <property type="molecule type" value="Genomic_DNA"/>
</dbReference>
<evidence type="ECO:0000313" key="1">
    <source>
        <dbReference type="EMBL" id="KAH7903631.1"/>
    </source>
</evidence>
<name>A0ACB7ZRU1_9AGAM</name>
<organism evidence="1 2">
    <name type="scientific">Hygrophoropsis aurantiaca</name>
    <dbReference type="NCBI Taxonomy" id="72124"/>
    <lineage>
        <taxon>Eukaryota</taxon>
        <taxon>Fungi</taxon>
        <taxon>Dikarya</taxon>
        <taxon>Basidiomycota</taxon>
        <taxon>Agaricomycotina</taxon>
        <taxon>Agaricomycetes</taxon>
        <taxon>Agaricomycetidae</taxon>
        <taxon>Boletales</taxon>
        <taxon>Coniophorineae</taxon>
        <taxon>Hygrophoropsidaceae</taxon>
        <taxon>Hygrophoropsis</taxon>
    </lineage>
</organism>
<evidence type="ECO:0000313" key="2">
    <source>
        <dbReference type="Proteomes" id="UP000790377"/>
    </source>
</evidence>
<reference evidence="1" key="1">
    <citation type="journal article" date="2021" name="New Phytol.">
        <title>Evolutionary innovations through gain and loss of genes in the ectomycorrhizal Boletales.</title>
        <authorList>
            <person name="Wu G."/>
            <person name="Miyauchi S."/>
            <person name="Morin E."/>
            <person name="Kuo A."/>
            <person name="Drula E."/>
            <person name="Varga T."/>
            <person name="Kohler A."/>
            <person name="Feng B."/>
            <person name="Cao Y."/>
            <person name="Lipzen A."/>
            <person name="Daum C."/>
            <person name="Hundley H."/>
            <person name="Pangilinan J."/>
            <person name="Johnson J."/>
            <person name="Barry K."/>
            <person name="LaButti K."/>
            <person name="Ng V."/>
            <person name="Ahrendt S."/>
            <person name="Min B."/>
            <person name="Choi I.G."/>
            <person name="Park H."/>
            <person name="Plett J.M."/>
            <person name="Magnuson J."/>
            <person name="Spatafora J.W."/>
            <person name="Nagy L.G."/>
            <person name="Henrissat B."/>
            <person name="Grigoriev I.V."/>
            <person name="Yang Z.L."/>
            <person name="Xu J."/>
            <person name="Martin F.M."/>
        </authorList>
    </citation>
    <scope>NUCLEOTIDE SEQUENCE</scope>
    <source>
        <strain evidence="1">ATCC 28755</strain>
    </source>
</reference>
<accession>A0ACB7ZRU1</accession>
<dbReference type="Proteomes" id="UP000790377">
    <property type="component" value="Unassembled WGS sequence"/>
</dbReference>
<sequence length="313" mass="35221">MCALFVGGKDKPTAETLKRIGPVLVKKSIVEKLINFFCTHNRYFSQSGVSYSQKHMDNLFSDEDGQNDVGVLKAVEIAHLDDIDAAGLESSRADYTRRADAVDEQGLDDLIMEAVTYTGGNYAGNREAMKAKALSWALSNNRFILSHDDPALMSYLWPWLDPFGIADQRISLEQQTDSPFATDPTFAFICFNFLQKKEVNNNSCFRVQANLREIGPLEQNPHCKITDDSERRALRVLKKLNAGYKQCRRNEIRSLLKSYGTPAFFITINPSDIRGQPIQPWLDMSSTESLRLLWKGWLSSVIGTLTLKLAGNI</sequence>
<comment type="caution">
    <text evidence="1">The sequence shown here is derived from an EMBL/GenBank/DDBJ whole genome shotgun (WGS) entry which is preliminary data.</text>
</comment>
<proteinExistence type="predicted"/>